<dbReference type="WBParaSite" id="HPBE_0000490601-mRNA-1">
    <property type="protein sequence ID" value="HPBE_0000490601-mRNA-1"/>
    <property type="gene ID" value="HPBE_0000490601"/>
</dbReference>
<reference evidence="4" key="2">
    <citation type="submission" date="2019-09" db="UniProtKB">
        <authorList>
            <consortium name="WormBaseParasite"/>
        </authorList>
    </citation>
    <scope>IDENTIFICATION</scope>
</reference>
<keyword evidence="3" id="KW-1185">Reference proteome</keyword>
<proteinExistence type="predicted"/>
<dbReference type="Proteomes" id="UP000050761">
    <property type="component" value="Unassembled WGS sequence"/>
</dbReference>
<evidence type="ECO:0000313" key="2">
    <source>
        <dbReference type="EMBL" id="VDO62737.1"/>
    </source>
</evidence>
<gene>
    <name evidence="2" type="ORF">HPBE_LOCUS4907</name>
</gene>
<accession>A0A183FER7</accession>
<name>A0A183FER7_HELPZ</name>
<dbReference type="EMBL" id="UZAH01025379">
    <property type="protein sequence ID" value="VDO62737.1"/>
    <property type="molecule type" value="Genomic_DNA"/>
</dbReference>
<organism evidence="3 4">
    <name type="scientific">Heligmosomoides polygyrus</name>
    <name type="common">Parasitic roundworm</name>
    <dbReference type="NCBI Taxonomy" id="6339"/>
    <lineage>
        <taxon>Eukaryota</taxon>
        <taxon>Metazoa</taxon>
        <taxon>Ecdysozoa</taxon>
        <taxon>Nematoda</taxon>
        <taxon>Chromadorea</taxon>
        <taxon>Rhabditida</taxon>
        <taxon>Rhabditina</taxon>
        <taxon>Rhabditomorpha</taxon>
        <taxon>Strongyloidea</taxon>
        <taxon>Heligmosomidae</taxon>
        <taxon>Heligmosomoides</taxon>
    </lineage>
</organism>
<evidence type="ECO:0000313" key="4">
    <source>
        <dbReference type="WBParaSite" id="HPBE_0000490601-mRNA-1"/>
    </source>
</evidence>
<evidence type="ECO:0000313" key="3">
    <source>
        <dbReference type="Proteomes" id="UP000050761"/>
    </source>
</evidence>
<feature type="region of interest" description="Disordered" evidence="1">
    <location>
        <begin position="1"/>
        <end position="55"/>
    </location>
</feature>
<evidence type="ECO:0000256" key="1">
    <source>
        <dbReference type="SAM" id="MobiDB-lite"/>
    </source>
</evidence>
<reference evidence="2 3" key="1">
    <citation type="submission" date="2018-11" db="EMBL/GenBank/DDBJ databases">
        <authorList>
            <consortium name="Pathogen Informatics"/>
        </authorList>
    </citation>
    <scope>NUCLEOTIDE SEQUENCE [LARGE SCALE GENOMIC DNA]</scope>
</reference>
<dbReference type="AlphaFoldDB" id="A0A183FER7"/>
<sequence>MSRKRGGAGDKNAGELPVPVAPTAALSAKAIERDRATGTPPCSLPPMSTRATRTTTNSLEALLSDGQGERESSMSMCSLSTYECDANNVWSLEL</sequence>
<accession>A0A3P7XSB9</accession>
<protein>
    <submittedName>
        <fullName evidence="2 4">Uncharacterized protein</fullName>
    </submittedName>
</protein>